<evidence type="ECO:0000313" key="3">
    <source>
        <dbReference type="Proteomes" id="UP000442619"/>
    </source>
</evidence>
<dbReference type="Pfam" id="PF00534">
    <property type="entry name" value="Glycos_transf_1"/>
    <property type="match status" value="1"/>
</dbReference>
<dbReference type="AlphaFoldDB" id="A0A844FQK7"/>
<evidence type="ECO:0000313" key="2">
    <source>
        <dbReference type="EMBL" id="MST88187.1"/>
    </source>
</evidence>
<dbReference type="EMBL" id="VUNM01000001">
    <property type="protein sequence ID" value="MST88187.1"/>
    <property type="molecule type" value="Genomic_DNA"/>
</dbReference>
<dbReference type="CDD" id="cd03801">
    <property type="entry name" value="GT4_PimA-like"/>
    <property type="match status" value="1"/>
</dbReference>
<dbReference type="Gene3D" id="3.40.50.2000">
    <property type="entry name" value="Glycogen Phosphorylase B"/>
    <property type="match status" value="2"/>
</dbReference>
<protein>
    <submittedName>
        <fullName evidence="2">Glycosyltransferase family 4 protein</fullName>
    </submittedName>
</protein>
<dbReference type="SUPFAM" id="SSF53756">
    <property type="entry name" value="UDP-Glycosyltransferase/glycogen phosphorylase"/>
    <property type="match status" value="1"/>
</dbReference>
<dbReference type="Proteomes" id="UP000442619">
    <property type="component" value="Unassembled WGS sequence"/>
</dbReference>
<accession>A0A844FQK7</accession>
<keyword evidence="3" id="KW-1185">Reference proteome</keyword>
<feature type="domain" description="Glycosyl transferase family 1" evidence="1">
    <location>
        <begin position="199"/>
        <end position="373"/>
    </location>
</feature>
<keyword evidence="2" id="KW-0808">Transferase</keyword>
<dbReference type="InterPro" id="IPR001296">
    <property type="entry name" value="Glyco_trans_1"/>
</dbReference>
<dbReference type="RefSeq" id="WP_154514129.1">
    <property type="nucleotide sequence ID" value="NZ_VUNM01000001.1"/>
</dbReference>
<comment type="caution">
    <text evidence="2">The sequence shown here is derived from an EMBL/GenBank/DDBJ whole genome shotgun (WGS) entry which is preliminary data.</text>
</comment>
<dbReference type="PANTHER" id="PTHR12526:SF627">
    <property type="entry name" value="D-RHAMNOSYLTRANSFERASE WBPZ"/>
    <property type="match status" value="1"/>
</dbReference>
<sequence length="398" mass="45703">MNIVIITSIMLPMPPVKGGAVQNLIKFFLDDNEKTNENTVHVFSFYDYEAEMQASEYRMTTFHYIKNTTFLEKIQELNISKVSRAAVLIREKIYIDNVIKCIDANDELKNCDIILLENCPQFAIKIRKKFLSKKIYCHLHNDYINLNSRNAISIIQSLDKIICVSDYIGRQVLSVSKKANVVTLHNGVSIRKPDKRKVELIRNKYKTSQNENLVIFTGRLIPDKGAHVLLEAYSKMRNKDKCSILFLGSQLYGKNVEDEYLKKLREMSRMYGEHIHFTGYVPYEEISNYYTAADVGVMPSLWEDPCPLTVIECLRYGVPVITTDSGGIPEIVDESCSVILNRDNMLSQKLADCLDKLMNNKDIVKKMSSAALKRSESFSDESYLRNFKLLVLDIKPTE</sequence>
<proteinExistence type="predicted"/>
<evidence type="ECO:0000259" key="1">
    <source>
        <dbReference type="Pfam" id="PF00534"/>
    </source>
</evidence>
<gene>
    <name evidence="2" type="ORF">FYJ79_01010</name>
</gene>
<organism evidence="2 3">
    <name type="scientific">Sharpea porci</name>
    <dbReference type="NCBI Taxonomy" id="2652286"/>
    <lineage>
        <taxon>Bacteria</taxon>
        <taxon>Bacillati</taxon>
        <taxon>Bacillota</taxon>
        <taxon>Erysipelotrichia</taxon>
        <taxon>Erysipelotrichales</taxon>
        <taxon>Coprobacillaceae</taxon>
        <taxon>Sharpea</taxon>
    </lineage>
</organism>
<dbReference type="GO" id="GO:0016757">
    <property type="term" value="F:glycosyltransferase activity"/>
    <property type="evidence" value="ECO:0007669"/>
    <property type="project" value="InterPro"/>
</dbReference>
<name>A0A844FQK7_9FIRM</name>
<reference evidence="2 3" key="1">
    <citation type="submission" date="2019-08" db="EMBL/GenBank/DDBJ databases">
        <title>In-depth cultivation of the pig gut microbiome towards novel bacterial diversity and tailored functional studies.</title>
        <authorList>
            <person name="Wylensek D."/>
            <person name="Hitch T.C.A."/>
            <person name="Clavel T."/>
        </authorList>
    </citation>
    <scope>NUCLEOTIDE SEQUENCE [LARGE SCALE GENOMIC DNA]</scope>
    <source>
        <strain evidence="2 3">CA-Schmier-601-WT-3</strain>
    </source>
</reference>
<dbReference type="PANTHER" id="PTHR12526">
    <property type="entry name" value="GLYCOSYLTRANSFERASE"/>
    <property type="match status" value="1"/>
</dbReference>